<dbReference type="GO" id="GO:0031499">
    <property type="term" value="C:TRAMP complex"/>
    <property type="evidence" value="ECO:0007669"/>
    <property type="project" value="TreeGrafter"/>
</dbReference>
<dbReference type="EMBL" id="DS268112">
    <property type="protein sequence ID" value="KMM69866.1"/>
    <property type="molecule type" value="Genomic_DNA"/>
</dbReference>
<feature type="compositionally biased region" description="Polar residues" evidence="5">
    <location>
        <begin position="92"/>
        <end position="103"/>
    </location>
</feature>
<dbReference type="GO" id="GO:0043634">
    <property type="term" value="P:polyadenylation-dependent ncRNA catabolic process"/>
    <property type="evidence" value="ECO:0007669"/>
    <property type="project" value="TreeGrafter"/>
</dbReference>
<dbReference type="Proteomes" id="UP000054567">
    <property type="component" value="Unassembled WGS sequence"/>
</dbReference>
<evidence type="ECO:0000256" key="5">
    <source>
        <dbReference type="SAM" id="MobiDB-lite"/>
    </source>
</evidence>
<feature type="domain" description="PAP-associated" evidence="6">
    <location>
        <begin position="443"/>
        <end position="500"/>
    </location>
</feature>
<dbReference type="GO" id="GO:0031123">
    <property type="term" value="P:RNA 3'-end processing"/>
    <property type="evidence" value="ECO:0007669"/>
    <property type="project" value="TreeGrafter"/>
</dbReference>
<evidence type="ECO:0000259" key="7">
    <source>
        <dbReference type="Pfam" id="PF22600"/>
    </source>
</evidence>
<feature type="domain" description="Poly(A) RNA polymerase mitochondrial-like central palm" evidence="7">
    <location>
        <begin position="247"/>
        <end position="389"/>
    </location>
</feature>
<dbReference type="GO" id="GO:0046872">
    <property type="term" value="F:metal ion binding"/>
    <property type="evidence" value="ECO:0007669"/>
    <property type="project" value="UniProtKB-KW"/>
</dbReference>
<dbReference type="Pfam" id="PF03828">
    <property type="entry name" value="PAP_assoc"/>
    <property type="match status" value="1"/>
</dbReference>
<dbReference type="GO" id="GO:0003729">
    <property type="term" value="F:mRNA binding"/>
    <property type="evidence" value="ECO:0007669"/>
    <property type="project" value="TreeGrafter"/>
</dbReference>
<evidence type="ECO:0000313" key="8">
    <source>
        <dbReference type="EMBL" id="KMM69866.1"/>
    </source>
</evidence>
<keyword evidence="3" id="KW-0479">Metal-binding</keyword>
<evidence type="ECO:0000256" key="3">
    <source>
        <dbReference type="ARBA" id="ARBA00022723"/>
    </source>
</evidence>
<accession>A0A0J6F9Z8</accession>
<dbReference type="CDD" id="cd05402">
    <property type="entry name" value="NT_PAP_TUTase"/>
    <property type="match status" value="1"/>
</dbReference>
<reference evidence="9" key="2">
    <citation type="journal article" date="2009" name="Genome Res.">
        <title>Comparative genomic analyses of the human fungal pathogens Coccidioides and their relatives.</title>
        <authorList>
            <person name="Sharpton T.J."/>
            <person name="Stajich J.E."/>
            <person name="Rounsley S.D."/>
            <person name="Gardner M.J."/>
            <person name="Wortman J.R."/>
            <person name="Jordar V.S."/>
            <person name="Maiti R."/>
            <person name="Kodira C.D."/>
            <person name="Neafsey D.E."/>
            <person name="Zeng Q."/>
            <person name="Hung C.-Y."/>
            <person name="McMahan C."/>
            <person name="Muszewska A."/>
            <person name="Grynberg M."/>
            <person name="Mandel M.A."/>
            <person name="Kellner E.M."/>
            <person name="Barker B.M."/>
            <person name="Galgiani J.N."/>
            <person name="Orbach M.J."/>
            <person name="Kirkland T.N."/>
            <person name="Cole G.T."/>
            <person name="Henn M.R."/>
            <person name="Birren B.W."/>
            <person name="Taylor J.W."/>
        </authorList>
    </citation>
    <scope>NUCLEOTIDE SEQUENCE [LARGE SCALE GENOMIC DNA]</scope>
    <source>
        <strain evidence="9">RMSCC 3488</strain>
    </source>
</reference>
<feature type="region of interest" description="Disordered" evidence="5">
    <location>
        <begin position="580"/>
        <end position="622"/>
    </location>
</feature>
<feature type="region of interest" description="Disordered" evidence="5">
    <location>
        <begin position="158"/>
        <end position="209"/>
    </location>
</feature>
<feature type="compositionally biased region" description="Basic and acidic residues" evidence="5">
    <location>
        <begin position="8"/>
        <end position="24"/>
    </location>
</feature>
<organism evidence="8 9">
    <name type="scientific">Coccidioides posadasii RMSCC 3488</name>
    <dbReference type="NCBI Taxonomy" id="454284"/>
    <lineage>
        <taxon>Eukaryota</taxon>
        <taxon>Fungi</taxon>
        <taxon>Dikarya</taxon>
        <taxon>Ascomycota</taxon>
        <taxon>Pezizomycotina</taxon>
        <taxon>Eurotiomycetes</taxon>
        <taxon>Eurotiomycetidae</taxon>
        <taxon>Onygenales</taxon>
        <taxon>Onygenaceae</taxon>
        <taxon>Coccidioides</taxon>
    </lineage>
</organism>
<comment type="similarity">
    <text evidence="1">Belongs to the DNA polymerase type-B-like family.</text>
</comment>
<gene>
    <name evidence="8" type="ORF">CPAG_06179</name>
</gene>
<name>A0A0J6F9Z8_COCPO</name>
<evidence type="ECO:0000256" key="2">
    <source>
        <dbReference type="ARBA" id="ARBA00012388"/>
    </source>
</evidence>
<reference evidence="8 9" key="1">
    <citation type="submission" date="2007-06" db="EMBL/GenBank/DDBJ databases">
        <title>The Genome Sequence of Coccidioides posadasii RMSCC_3488.</title>
        <authorList>
            <consortium name="Coccidioides Genome Resources Consortium"/>
            <consortium name="The Broad Institute Genome Sequencing Platform"/>
            <person name="Henn M.R."/>
            <person name="Sykes S."/>
            <person name="Young S."/>
            <person name="Jaffe D."/>
            <person name="Berlin A."/>
            <person name="Alvarez P."/>
            <person name="Butler J."/>
            <person name="Gnerre S."/>
            <person name="Grabherr M."/>
            <person name="Mauceli E."/>
            <person name="Brockman W."/>
            <person name="Kodira C."/>
            <person name="Alvarado L."/>
            <person name="Zeng Q."/>
            <person name="Crawford M."/>
            <person name="Antoine C."/>
            <person name="Devon K."/>
            <person name="Galgiani J."/>
            <person name="Orsborn K."/>
            <person name="Lewis M.L."/>
            <person name="Nusbaum C."/>
            <person name="Galagan J."/>
            <person name="Birren B."/>
        </authorList>
    </citation>
    <scope>NUCLEOTIDE SEQUENCE [LARGE SCALE GENOMIC DNA]</scope>
    <source>
        <strain evidence="8 9">RMSCC 3488</strain>
    </source>
</reference>
<protein>
    <recommendedName>
        <fullName evidence="2">polynucleotide adenylyltransferase</fullName>
        <ecNumber evidence="2">2.7.7.19</ecNumber>
    </recommendedName>
</protein>
<reference evidence="9" key="3">
    <citation type="journal article" date="2010" name="Genome Res.">
        <title>Population genomic sequencing of Coccidioides fungi reveals recent hybridization and transposon control.</title>
        <authorList>
            <person name="Neafsey D.E."/>
            <person name="Barker B.M."/>
            <person name="Sharpton T.J."/>
            <person name="Stajich J.E."/>
            <person name="Park D.J."/>
            <person name="Whiston E."/>
            <person name="Hung C.-Y."/>
            <person name="McMahan C."/>
            <person name="White J."/>
            <person name="Sykes S."/>
            <person name="Heiman D."/>
            <person name="Young S."/>
            <person name="Zeng Q."/>
            <person name="Abouelleil A."/>
            <person name="Aftuck L."/>
            <person name="Bessette D."/>
            <person name="Brown A."/>
            <person name="FitzGerald M."/>
            <person name="Lui A."/>
            <person name="Macdonald J.P."/>
            <person name="Priest M."/>
            <person name="Orbach M.J."/>
            <person name="Galgiani J.N."/>
            <person name="Kirkland T.N."/>
            <person name="Cole G.T."/>
            <person name="Birren B.W."/>
            <person name="Henn M.R."/>
            <person name="Taylor J.W."/>
            <person name="Rounsley S.D."/>
        </authorList>
    </citation>
    <scope>NUCLEOTIDE SEQUENCE [LARGE SCALE GENOMIC DNA]</scope>
    <source>
        <strain evidence="9">RMSCC 3488</strain>
    </source>
</reference>
<dbReference type="InterPro" id="IPR043519">
    <property type="entry name" value="NT_sf"/>
</dbReference>
<dbReference type="Gene3D" id="3.30.460.10">
    <property type="entry name" value="Beta Polymerase, domain 2"/>
    <property type="match status" value="1"/>
</dbReference>
<dbReference type="GO" id="GO:0010605">
    <property type="term" value="P:negative regulation of macromolecule metabolic process"/>
    <property type="evidence" value="ECO:0007669"/>
    <property type="project" value="UniProtKB-ARBA"/>
</dbReference>
<evidence type="ECO:0000256" key="4">
    <source>
        <dbReference type="ARBA" id="ARBA00022842"/>
    </source>
</evidence>
<feature type="compositionally biased region" description="Acidic residues" evidence="5">
    <location>
        <begin position="66"/>
        <end position="83"/>
    </location>
</feature>
<evidence type="ECO:0000259" key="6">
    <source>
        <dbReference type="Pfam" id="PF03828"/>
    </source>
</evidence>
<dbReference type="OrthoDB" id="273917at2759"/>
<dbReference type="SUPFAM" id="SSF81301">
    <property type="entry name" value="Nucleotidyltransferase"/>
    <property type="match status" value="1"/>
</dbReference>
<dbReference type="InterPro" id="IPR054708">
    <property type="entry name" value="MTPAP-like_central"/>
</dbReference>
<dbReference type="EC" id="2.7.7.19" evidence="2"/>
<sequence>MPTAYEFRGNRDNARSRPQHEFTFRSHPPRTSARPLLTAQRETTPEFLGANDINEKQQPKFMNLEDLTDSDEEVMDVSSAEDSEPPRKKQAMENTVPSTTPRWSNPDPYTVLPPPDESQGKKKDFVKLIRKARIAAQVKPEENNAIESNEDFISLGADDLTVDQPPENAPRGPRGDRNGDPALGNRKRTRNDEIVGPAPRSQRYEKPDTRFNLDGSIIQAYRTIAGQDSTPWFDRSRQATFHLGAALQNEIVDFYHWVKPRPFEDVIRTDLITRFERLMQNRFPGSQLHAFGSYASGLYLPVADVDLVLLSRSFIRQGRKFLCQKIKDIYSLTAYIRDTEIAVPGSIETIAHARVPIIKFVDRLTGLKVDLSFDNNSGLAANRTFQQWKEHFPAMPLIVSVIKQFLLLRGLNEVPTGGLGGFSIICLVTSLLQHLPHGMSEPNLGGVLMDFFDFYGNKFDFSTVGIELNPPGYFHKHTRNIYQANSRDRLSIIDPNNPDNDISVSTKEIRRVFKAFAEAFHTLSQNIRSASFLPPQNISLLASIIGGNYESYHTQREHLFELYANHPRFVQYHNTVPLPLLPGNSTPPPPPISPPPPPPPPEIGSQELSGHAAPVAKVGKKRQKFMDRASRLRLLRPDLKGIPQFITHEQAIKLGGYSNEAEMVRDLLAREKTLEQHQAS</sequence>
<dbReference type="Pfam" id="PF22600">
    <property type="entry name" value="MTPAP-like_central"/>
    <property type="match status" value="1"/>
</dbReference>
<dbReference type="AlphaFoldDB" id="A0A0J6F9Z8"/>
<dbReference type="InterPro" id="IPR002058">
    <property type="entry name" value="PAP_assoc"/>
</dbReference>
<dbReference type="SUPFAM" id="SSF81631">
    <property type="entry name" value="PAP/OAS1 substrate-binding domain"/>
    <property type="match status" value="1"/>
</dbReference>
<dbReference type="GO" id="GO:0005730">
    <property type="term" value="C:nucleolus"/>
    <property type="evidence" value="ECO:0007669"/>
    <property type="project" value="TreeGrafter"/>
</dbReference>
<feature type="region of interest" description="Disordered" evidence="5">
    <location>
        <begin position="1"/>
        <end position="122"/>
    </location>
</feature>
<feature type="compositionally biased region" description="Pro residues" evidence="5">
    <location>
        <begin position="585"/>
        <end position="602"/>
    </location>
</feature>
<evidence type="ECO:0000313" key="9">
    <source>
        <dbReference type="Proteomes" id="UP000054567"/>
    </source>
</evidence>
<dbReference type="Gene3D" id="1.10.1410.10">
    <property type="match status" value="1"/>
</dbReference>
<proteinExistence type="inferred from homology"/>
<keyword evidence="4" id="KW-0460">Magnesium</keyword>
<dbReference type="InterPro" id="IPR045862">
    <property type="entry name" value="Trf4-like"/>
</dbReference>
<dbReference type="VEuPathDB" id="FungiDB:CPAG_06179"/>
<dbReference type="PANTHER" id="PTHR23092">
    <property type="entry name" value="POLY(A) RNA POLYMERASE"/>
    <property type="match status" value="1"/>
</dbReference>
<dbReference type="PANTHER" id="PTHR23092:SF15">
    <property type="entry name" value="INACTIVE NON-CANONICAL POLY(A) RNA POLYMERASE PROTEIN TRF4-2-RELATED"/>
    <property type="match status" value="1"/>
</dbReference>
<evidence type="ECO:0000256" key="1">
    <source>
        <dbReference type="ARBA" id="ARBA00008593"/>
    </source>
</evidence>
<dbReference type="GO" id="GO:1990817">
    <property type="term" value="F:poly(A) RNA polymerase activity"/>
    <property type="evidence" value="ECO:0007669"/>
    <property type="project" value="UniProtKB-EC"/>
</dbReference>